<name>A0ABY6D0A4_9BACT</name>
<dbReference type="SUPFAM" id="SSF53448">
    <property type="entry name" value="Nucleotide-diphospho-sugar transferases"/>
    <property type="match status" value="1"/>
</dbReference>
<dbReference type="InterPro" id="IPR050834">
    <property type="entry name" value="Glycosyltransf_2"/>
</dbReference>
<proteinExistence type="predicted"/>
<dbReference type="InterPro" id="IPR001173">
    <property type="entry name" value="Glyco_trans_2-like"/>
</dbReference>
<dbReference type="InterPro" id="IPR029044">
    <property type="entry name" value="Nucleotide-diphossugar_trans"/>
</dbReference>
<dbReference type="PANTHER" id="PTHR43685:SF2">
    <property type="entry name" value="GLYCOSYLTRANSFERASE 2-LIKE DOMAIN-CONTAINING PROTEIN"/>
    <property type="match status" value="1"/>
</dbReference>
<evidence type="ECO:0000259" key="1">
    <source>
        <dbReference type="Pfam" id="PF00535"/>
    </source>
</evidence>
<dbReference type="EMBL" id="CP106735">
    <property type="protein sequence ID" value="UXX79596.1"/>
    <property type="molecule type" value="Genomic_DNA"/>
</dbReference>
<keyword evidence="3" id="KW-1185">Reference proteome</keyword>
<sequence length="283" mass="32505">MSKVSVIIPTRNRPASLQSALQSVLIQPLVVLEIVVIDDASKQQYIAEIIQVASQDDRIRLVRNEKNIGVSACRNQGIAMAKNDYLLFLDDDDELLPGMLVQSLEAIRGRDVVSCRSEVIAAHLSTSKTLRYNRQQTAALDLYPMGVQPAEHIFLYTPQIHTFLVRRSAIGDVRFSEELRYGEDMIFWLQLAANGLRFEKLEFVGSRYHLHLSSASQQETNQSKMAFYQQLPNYVQPSAEVNNLLWIKMAYLSLRQGYIRCAVYLLKALSRPKLFFRHLRYYF</sequence>
<dbReference type="PANTHER" id="PTHR43685">
    <property type="entry name" value="GLYCOSYLTRANSFERASE"/>
    <property type="match status" value="1"/>
</dbReference>
<dbReference type="Proteomes" id="UP001062165">
    <property type="component" value="Chromosome"/>
</dbReference>
<reference evidence="2" key="1">
    <citation type="submission" date="2022-10" db="EMBL/GenBank/DDBJ databases">
        <title>Comparative genomics and taxonomic characterization of three novel marine species of genus Reichenbachiella exhibiting antioxidant and polysaccharide degradation activities.</title>
        <authorList>
            <person name="Muhammad N."/>
            <person name="Lee Y.-J."/>
            <person name="Ko J."/>
            <person name="Kim S.-G."/>
        </authorList>
    </citation>
    <scope>NUCLEOTIDE SEQUENCE</scope>
    <source>
        <strain evidence="2">Wsw4-B4</strain>
    </source>
</reference>
<dbReference type="Gene3D" id="3.90.550.10">
    <property type="entry name" value="Spore Coat Polysaccharide Biosynthesis Protein SpsA, Chain A"/>
    <property type="match status" value="1"/>
</dbReference>
<dbReference type="RefSeq" id="WP_263051327.1">
    <property type="nucleotide sequence ID" value="NZ_CP106735.1"/>
</dbReference>
<evidence type="ECO:0000313" key="3">
    <source>
        <dbReference type="Proteomes" id="UP001062165"/>
    </source>
</evidence>
<protein>
    <submittedName>
        <fullName evidence="2">Glycosyltransferase</fullName>
    </submittedName>
</protein>
<dbReference type="Pfam" id="PF00535">
    <property type="entry name" value="Glycos_transf_2"/>
    <property type="match status" value="1"/>
</dbReference>
<feature type="domain" description="Glycosyltransferase 2-like" evidence="1">
    <location>
        <begin position="5"/>
        <end position="115"/>
    </location>
</feature>
<dbReference type="CDD" id="cd00761">
    <property type="entry name" value="Glyco_tranf_GTA_type"/>
    <property type="match status" value="1"/>
</dbReference>
<accession>A0ABY6D0A4</accession>
<evidence type="ECO:0000313" key="2">
    <source>
        <dbReference type="EMBL" id="UXX79596.1"/>
    </source>
</evidence>
<organism evidence="2 3">
    <name type="scientific">Reichenbachiella carrageenanivorans</name>
    <dbReference type="NCBI Taxonomy" id="2979869"/>
    <lineage>
        <taxon>Bacteria</taxon>
        <taxon>Pseudomonadati</taxon>
        <taxon>Bacteroidota</taxon>
        <taxon>Cytophagia</taxon>
        <taxon>Cytophagales</taxon>
        <taxon>Reichenbachiellaceae</taxon>
        <taxon>Reichenbachiella</taxon>
    </lineage>
</organism>
<gene>
    <name evidence="2" type="ORF">N7E81_00535</name>
</gene>